<evidence type="ECO:0000256" key="4">
    <source>
        <dbReference type="ARBA" id="ARBA00022452"/>
    </source>
</evidence>
<evidence type="ECO:0000256" key="1">
    <source>
        <dbReference type="ARBA" id="ARBA00004571"/>
    </source>
</evidence>
<dbReference type="InterPro" id="IPR010105">
    <property type="entry name" value="TonB_sidphr_rcpt"/>
</dbReference>
<dbReference type="NCBIfam" id="TIGR01783">
    <property type="entry name" value="TonB-siderophor"/>
    <property type="match status" value="1"/>
</dbReference>
<dbReference type="Gene3D" id="3.55.50.30">
    <property type="match status" value="1"/>
</dbReference>
<evidence type="ECO:0000256" key="6">
    <source>
        <dbReference type="ARBA" id="ARBA00022692"/>
    </source>
</evidence>
<dbReference type="InterPro" id="IPR011662">
    <property type="entry name" value="Secretin/TonB_short_N"/>
</dbReference>
<feature type="signal peptide" evidence="16">
    <location>
        <begin position="1"/>
        <end position="30"/>
    </location>
</feature>
<dbReference type="EMBL" id="NKDB02000001">
    <property type="protein sequence ID" value="RKJ98815.1"/>
    <property type="molecule type" value="Genomic_DNA"/>
</dbReference>
<keyword evidence="11 14" id="KW-0472">Membrane</keyword>
<keyword evidence="6 14" id="KW-0812">Transmembrane</keyword>
<dbReference type="GO" id="GO:0009279">
    <property type="term" value="C:cell outer membrane"/>
    <property type="evidence" value="ECO:0007669"/>
    <property type="project" value="UniProtKB-SubCell"/>
</dbReference>
<evidence type="ECO:0000256" key="12">
    <source>
        <dbReference type="ARBA" id="ARBA00023170"/>
    </source>
</evidence>
<evidence type="ECO:0000256" key="14">
    <source>
        <dbReference type="PROSITE-ProRule" id="PRU01360"/>
    </source>
</evidence>
<keyword evidence="3 14" id="KW-0813">Transport</keyword>
<evidence type="ECO:0000256" key="3">
    <source>
        <dbReference type="ARBA" id="ARBA00022448"/>
    </source>
</evidence>
<evidence type="ECO:0000256" key="13">
    <source>
        <dbReference type="ARBA" id="ARBA00023237"/>
    </source>
</evidence>
<dbReference type="SMART" id="SM00965">
    <property type="entry name" value="STN"/>
    <property type="match status" value="1"/>
</dbReference>
<dbReference type="InterPro" id="IPR039426">
    <property type="entry name" value="TonB-dep_rcpt-like"/>
</dbReference>
<dbReference type="GO" id="GO:0038023">
    <property type="term" value="F:signaling receptor activity"/>
    <property type="evidence" value="ECO:0007669"/>
    <property type="project" value="InterPro"/>
</dbReference>
<comment type="similarity">
    <text evidence="2 14 15">Belongs to the TonB-dependent receptor family.</text>
</comment>
<dbReference type="FunFam" id="2.170.130.10:FF:000001">
    <property type="entry name" value="Catecholate siderophore TonB-dependent receptor"/>
    <property type="match status" value="1"/>
</dbReference>
<evidence type="ECO:0000256" key="11">
    <source>
        <dbReference type="ARBA" id="ARBA00023136"/>
    </source>
</evidence>
<dbReference type="InterPro" id="IPR012910">
    <property type="entry name" value="Plug_dom"/>
</dbReference>
<dbReference type="Pfam" id="PF00593">
    <property type="entry name" value="TonB_dep_Rec_b-barrel"/>
    <property type="match status" value="1"/>
</dbReference>
<keyword evidence="8" id="KW-0408">Iron</keyword>
<dbReference type="Pfam" id="PF07715">
    <property type="entry name" value="Plug"/>
    <property type="match status" value="1"/>
</dbReference>
<evidence type="ECO:0000256" key="9">
    <source>
        <dbReference type="ARBA" id="ARBA00023065"/>
    </source>
</evidence>
<dbReference type="Proteomes" id="UP000216225">
    <property type="component" value="Unassembled WGS sequence"/>
</dbReference>
<sequence length="794" mass="86597">MQRTTGFPFPLARGAIAAAALAALCLHAGAQTAAFDILAQPLPGALARFAQQSGVQIVYPPELVQGRRANAVQGAQPAEQALATLLRGSGLRMRRDGATLVIERIPAEDAAVLPEVRVLADAEAETATGPVHGLVARRSATATKTDTPLIETPQSITVVTAEQMRTLRTASVEQAFDYSAGVQAVSGYSRSFDAIYSRGFWIDSGGSQYADGLRLSGSSWASGKQEPYGLERVELIKGAASVLYGMAAPGGVLNTVSKRPTQERVREVVAEAGSHGHKQIGVDLGGAVSPEGDWDWRLTALVRDSGTPVGPLRNDGIYIAPALRWRPSADTSLTLLLQHQKREIGYPFALPVQGTLVPGPGGAFIPRFTFVGEPGFDRQDVSQTSLAALFEHRFSDDATLRSNLRLFDSKVDVFFTGAYNPVAGNPRLWERSAYDEFESAHGFASDTHWQQRWRSGAVEHTLLAGVDFMRLRAATDTFRRPIAPLDLYAPAYGAAVPSERSVAWLSREQRRQTGVYLQDQIKWGERWVLLAGLRHDRSSYTSGDARDAALKTEDTSALTGRMGLVYLLPGGWAPFAGYSQSFEPQGGTDAQGRRFDPTEGAQVEAGLRWQPPGRDFLLSASAFDLRKTNVLTPDPANPRFNVQTAEQRARGLEVEARGQASRDLELVGAYAYTDRRTTKSNVAEEVGRREARQPYHQASLWASYRLAVWDLPHWTVGAGLRYTGSTQDRNWRDGVLRGVPAYTLVDLMLAWQDGPWRVALNARNAFDKDYLVCGTGSCLHGDPRTVTLSAGYRW</sequence>
<dbReference type="RefSeq" id="WP_115010563.1">
    <property type="nucleotide sequence ID" value="NZ_NKDB02000001.1"/>
</dbReference>
<dbReference type="CDD" id="cd01347">
    <property type="entry name" value="ligand_gated_channel"/>
    <property type="match status" value="1"/>
</dbReference>
<dbReference type="InterPro" id="IPR000531">
    <property type="entry name" value="Beta-barrel_TonB"/>
</dbReference>
<dbReference type="SUPFAM" id="SSF56935">
    <property type="entry name" value="Porins"/>
    <property type="match status" value="1"/>
</dbReference>
<dbReference type="Pfam" id="PF07660">
    <property type="entry name" value="STN"/>
    <property type="match status" value="1"/>
</dbReference>
<evidence type="ECO:0000256" key="5">
    <source>
        <dbReference type="ARBA" id="ARBA00022496"/>
    </source>
</evidence>
<dbReference type="PROSITE" id="PS52016">
    <property type="entry name" value="TONB_DEPENDENT_REC_3"/>
    <property type="match status" value="1"/>
</dbReference>
<evidence type="ECO:0000256" key="2">
    <source>
        <dbReference type="ARBA" id="ARBA00009810"/>
    </source>
</evidence>
<gene>
    <name evidence="18" type="ORF">CE154_003445</name>
</gene>
<evidence type="ECO:0000313" key="18">
    <source>
        <dbReference type="EMBL" id="RKJ98815.1"/>
    </source>
</evidence>
<dbReference type="GO" id="GO:0015891">
    <property type="term" value="P:siderophore transport"/>
    <property type="evidence" value="ECO:0007669"/>
    <property type="project" value="InterPro"/>
</dbReference>
<evidence type="ECO:0000256" key="8">
    <source>
        <dbReference type="ARBA" id="ARBA00023004"/>
    </source>
</evidence>
<comment type="subcellular location">
    <subcellularLocation>
        <location evidence="1 14">Cell outer membrane</location>
        <topology evidence="1 14">Multi-pass membrane protein</topology>
    </subcellularLocation>
</comment>
<dbReference type="PANTHER" id="PTHR32552:SF68">
    <property type="entry name" value="FERRICHROME OUTER MEMBRANE TRANSPORTER_PHAGE RECEPTOR"/>
    <property type="match status" value="1"/>
</dbReference>
<evidence type="ECO:0000259" key="17">
    <source>
        <dbReference type="SMART" id="SM00965"/>
    </source>
</evidence>
<keyword evidence="5" id="KW-0410">Iron transport</keyword>
<keyword evidence="7 16" id="KW-0732">Signal</keyword>
<dbReference type="AlphaFoldDB" id="A0A3R7HQT0"/>
<accession>A0A3R7HQT0</accession>
<evidence type="ECO:0000256" key="16">
    <source>
        <dbReference type="SAM" id="SignalP"/>
    </source>
</evidence>
<keyword evidence="9" id="KW-0406">Ion transport</keyword>
<dbReference type="Gene3D" id="2.40.170.20">
    <property type="entry name" value="TonB-dependent receptor, beta-barrel domain"/>
    <property type="match status" value="1"/>
</dbReference>
<evidence type="ECO:0000256" key="7">
    <source>
        <dbReference type="ARBA" id="ARBA00022729"/>
    </source>
</evidence>
<keyword evidence="12 18" id="KW-0675">Receptor</keyword>
<evidence type="ECO:0000256" key="10">
    <source>
        <dbReference type="ARBA" id="ARBA00023077"/>
    </source>
</evidence>
<keyword evidence="10 15" id="KW-0798">TonB box</keyword>
<dbReference type="Gene3D" id="2.170.130.10">
    <property type="entry name" value="TonB-dependent receptor, plug domain"/>
    <property type="match status" value="1"/>
</dbReference>
<name>A0A3R7HQT0_9BURK</name>
<organism evidence="18 19">
    <name type="scientific">Alicycliphilus denitrificans</name>
    <dbReference type="NCBI Taxonomy" id="179636"/>
    <lineage>
        <taxon>Bacteria</taxon>
        <taxon>Pseudomonadati</taxon>
        <taxon>Pseudomonadota</taxon>
        <taxon>Betaproteobacteria</taxon>
        <taxon>Burkholderiales</taxon>
        <taxon>Comamonadaceae</taxon>
        <taxon>Alicycliphilus</taxon>
    </lineage>
</organism>
<feature type="domain" description="Secretin/TonB short N-terminal" evidence="17">
    <location>
        <begin position="55"/>
        <end position="105"/>
    </location>
</feature>
<keyword evidence="13 14" id="KW-0998">Cell outer membrane</keyword>
<reference evidence="18 19" key="1">
    <citation type="submission" date="2018-09" db="EMBL/GenBank/DDBJ databases">
        <title>Genome comparison of Alicycliphilus sp. BQ1, a polyurethanolytic bacterium, with its closest phylogenetic relatives Alicycliphilus denitrificans BC and K601, unable to attack polyurethane.</title>
        <authorList>
            <person name="Loza-Tavera H."/>
            <person name="Lozano L."/>
            <person name="Cevallos M."/>
            <person name="Maya-Lucas O."/>
            <person name="Garcia-Mena J."/>
            <person name="Hernandez J."/>
        </authorList>
    </citation>
    <scope>NUCLEOTIDE SEQUENCE [LARGE SCALE GENOMIC DNA]</scope>
    <source>
        <strain evidence="18 19">BQ1</strain>
    </source>
</reference>
<dbReference type="PANTHER" id="PTHR32552">
    <property type="entry name" value="FERRICHROME IRON RECEPTOR-RELATED"/>
    <property type="match status" value="1"/>
</dbReference>
<evidence type="ECO:0000313" key="19">
    <source>
        <dbReference type="Proteomes" id="UP000216225"/>
    </source>
</evidence>
<dbReference type="InterPro" id="IPR036942">
    <property type="entry name" value="Beta-barrel_TonB_sf"/>
</dbReference>
<keyword evidence="4 14" id="KW-1134">Transmembrane beta strand</keyword>
<comment type="caution">
    <text evidence="18">The sequence shown here is derived from an EMBL/GenBank/DDBJ whole genome shotgun (WGS) entry which is preliminary data.</text>
</comment>
<proteinExistence type="inferred from homology"/>
<protein>
    <submittedName>
        <fullName evidence="18">TonB-dependent siderophore receptor</fullName>
    </submittedName>
</protein>
<dbReference type="InterPro" id="IPR037066">
    <property type="entry name" value="Plug_dom_sf"/>
</dbReference>
<feature type="chain" id="PRO_5018781979" evidence="16">
    <location>
        <begin position="31"/>
        <end position="794"/>
    </location>
</feature>
<evidence type="ECO:0000256" key="15">
    <source>
        <dbReference type="RuleBase" id="RU003357"/>
    </source>
</evidence>
<dbReference type="GO" id="GO:0015344">
    <property type="term" value="F:siderophore uptake transmembrane transporter activity"/>
    <property type="evidence" value="ECO:0007669"/>
    <property type="project" value="TreeGrafter"/>
</dbReference>